<accession>A0A0F9H7Z5</accession>
<evidence type="ECO:0000256" key="1">
    <source>
        <dbReference type="SAM" id="MobiDB-lite"/>
    </source>
</evidence>
<feature type="region of interest" description="Disordered" evidence="1">
    <location>
        <begin position="69"/>
        <end position="95"/>
    </location>
</feature>
<dbReference type="AlphaFoldDB" id="A0A0F9H7Z5"/>
<proteinExistence type="predicted"/>
<name>A0A0F9H7Z5_9ZZZZ</name>
<sequence>MFHSLRKLLLCGMSSVLSISVLLCVGCGSQSIMTGKVGWSCTTARCKREALAAKARAKAAEAGTEIIAATDDAPPASDETINWPEDSITTAAPDR</sequence>
<evidence type="ECO:0000313" key="2">
    <source>
        <dbReference type="EMBL" id="KKL71322.1"/>
    </source>
</evidence>
<protein>
    <submittedName>
        <fullName evidence="2">Uncharacterized protein</fullName>
    </submittedName>
</protein>
<gene>
    <name evidence="2" type="ORF">LCGC14_2096060</name>
</gene>
<reference evidence="2" key="1">
    <citation type="journal article" date="2015" name="Nature">
        <title>Complex archaea that bridge the gap between prokaryotes and eukaryotes.</title>
        <authorList>
            <person name="Spang A."/>
            <person name="Saw J.H."/>
            <person name="Jorgensen S.L."/>
            <person name="Zaremba-Niedzwiedzka K."/>
            <person name="Martijn J."/>
            <person name="Lind A.E."/>
            <person name="van Eijk R."/>
            <person name="Schleper C."/>
            <person name="Guy L."/>
            <person name="Ettema T.J."/>
        </authorList>
    </citation>
    <scope>NUCLEOTIDE SEQUENCE</scope>
</reference>
<dbReference type="EMBL" id="LAZR01025628">
    <property type="protein sequence ID" value="KKL71322.1"/>
    <property type="molecule type" value="Genomic_DNA"/>
</dbReference>
<comment type="caution">
    <text evidence="2">The sequence shown here is derived from an EMBL/GenBank/DDBJ whole genome shotgun (WGS) entry which is preliminary data.</text>
</comment>
<organism evidence="2">
    <name type="scientific">marine sediment metagenome</name>
    <dbReference type="NCBI Taxonomy" id="412755"/>
    <lineage>
        <taxon>unclassified sequences</taxon>
        <taxon>metagenomes</taxon>
        <taxon>ecological metagenomes</taxon>
    </lineage>
</organism>